<keyword evidence="1" id="KW-0812">Transmembrane</keyword>
<organism evidence="3">
    <name type="scientific">Atelocyanobacterium thalassa (isolate ALOHA)</name>
    <dbReference type="NCBI Taxonomy" id="1453429"/>
    <lineage>
        <taxon>Bacteria</taxon>
        <taxon>Bacillati</taxon>
        <taxon>Cyanobacteriota</taxon>
        <taxon>Cyanophyceae</taxon>
        <taxon>Oscillatoriophycideae</taxon>
        <taxon>Chroococcales</taxon>
        <taxon>Aphanothecaceae</taxon>
        <taxon>Candidatus Atelocyanobacterium</taxon>
        <taxon>Candidatus Atelocyanobacterium thalassae</taxon>
    </lineage>
</organism>
<sequence length="171" mass="19679">MNNFSLISTFFLTLLLTIGLFFFIRASVKERTEKEKLILQVSRVLLIKQIKNYFEKRSYQVTSNQENKIVFEGTVRPSWFLAIFLSILSLTGLLCLGLILSFLYQPLTPMFLSLGILSPITGLFYWRKACKIETVSVSFEHSTEKIEDNSTCCILTGHRDEIAQFKKAFSL</sequence>
<keyword evidence="1" id="KW-1133">Transmembrane helix</keyword>
<keyword evidence="1" id="KW-0472">Membrane</keyword>
<protein>
    <recommendedName>
        <fullName evidence="4">Cofactor assembly of complex C subunit B</fullName>
    </recommendedName>
</protein>
<dbReference type="PATRIC" id="fig|713887.8.peg.806"/>
<dbReference type="Proteomes" id="UP000001405">
    <property type="component" value="Chromosome"/>
</dbReference>
<dbReference type="EMBL" id="CP001842">
    <property type="protein sequence ID" value="ADB95551.1"/>
    <property type="molecule type" value="Genomic_DNA"/>
</dbReference>
<keyword evidence="3" id="KW-1185">Reference proteome</keyword>
<dbReference type="PANTHER" id="PTHR35302">
    <property type="match status" value="1"/>
</dbReference>
<dbReference type="PANTHER" id="PTHR35302:SF1">
    <property type="entry name" value="PROTEIN COFACTOR ASSEMBLY OF COMPLEX C SUBUNIT B CCB1, CHLOROPLASTIC"/>
    <property type="match status" value="1"/>
</dbReference>
<gene>
    <name evidence="2" type="ordered locus">UCYN_08670</name>
</gene>
<dbReference type="Pfam" id="PF12046">
    <property type="entry name" value="CCB1"/>
    <property type="match status" value="1"/>
</dbReference>
<proteinExistence type="predicted"/>
<reference evidence="2 3" key="1">
    <citation type="journal article" date="2010" name="Nature">
        <title>Metabolic streamlining in an open-ocean nitrogen-fixing cyanobacterium.</title>
        <authorList>
            <person name="Tripp H.J."/>
            <person name="Bench S.R."/>
            <person name="Turk K.A."/>
            <person name="Foster R.A."/>
            <person name="Desany B.A."/>
            <person name="Niazi F."/>
            <person name="Affourtit J.P."/>
            <person name="Zehr J.P."/>
        </authorList>
    </citation>
    <scope>NUCLEOTIDE SEQUENCE [LARGE SCALE GENOMIC DNA]</scope>
    <source>
        <strain evidence="3">ALOHA</strain>
    </source>
</reference>
<feature type="transmembrane region" description="Helical" evidence="1">
    <location>
        <begin position="110"/>
        <end position="126"/>
    </location>
</feature>
<feature type="transmembrane region" description="Helical" evidence="1">
    <location>
        <begin position="6"/>
        <end position="24"/>
    </location>
</feature>
<accession>D3EQ01</accession>
<evidence type="ECO:0008006" key="4">
    <source>
        <dbReference type="Google" id="ProtNLM"/>
    </source>
</evidence>
<dbReference type="AlphaFoldDB" id="D3EQ01"/>
<dbReference type="OrthoDB" id="513241at2"/>
<evidence type="ECO:0000256" key="1">
    <source>
        <dbReference type="SAM" id="Phobius"/>
    </source>
</evidence>
<evidence type="ECO:0000313" key="3">
    <source>
        <dbReference type="Proteomes" id="UP000001405"/>
    </source>
</evidence>
<dbReference type="HOGENOM" id="CLU_067692_2_0_3"/>
<dbReference type="STRING" id="1453429.UCYN_08670"/>
<dbReference type="RefSeq" id="WP_012954238.1">
    <property type="nucleotide sequence ID" value="NC_013771.1"/>
</dbReference>
<name>D3EQ01_ATETH</name>
<feature type="transmembrane region" description="Helical" evidence="1">
    <location>
        <begin position="79"/>
        <end position="104"/>
    </location>
</feature>
<dbReference type="KEGG" id="cyu:UCYN_08670"/>
<evidence type="ECO:0000313" key="2">
    <source>
        <dbReference type="EMBL" id="ADB95551.1"/>
    </source>
</evidence>
<dbReference type="InterPro" id="IPR021919">
    <property type="entry name" value="CCB1"/>
</dbReference>